<protein>
    <submittedName>
        <fullName evidence="2">Putative secreted protein</fullName>
    </submittedName>
</protein>
<dbReference type="AlphaFoldDB" id="A0A6B0U835"/>
<evidence type="ECO:0000313" key="2">
    <source>
        <dbReference type="EMBL" id="MXU85317.1"/>
    </source>
</evidence>
<evidence type="ECO:0000256" key="1">
    <source>
        <dbReference type="SAM" id="MobiDB-lite"/>
    </source>
</evidence>
<sequence length="85" mass="9412">MFASTCSLWFGANLLLTYPHHTQSNYRTLSLSRFPGTTDKGIEAPTEGKDNHQPGDGERRPSASSCVHLVWTTTAARRARRAHEG</sequence>
<reference evidence="2" key="1">
    <citation type="submission" date="2019-12" db="EMBL/GenBank/DDBJ databases">
        <title>An insight into the sialome of adult female Ixodes ricinus ticks feeding for 6 days.</title>
        <authorList>
            <person name="Perner J."/>
            <person name="Ribeiro J.M.C."/>
        </authorList>
    </citation>
    <scope>NUCLEOTIDE SEQUENCE</scope>
    <source>
        <strain evidence="2">Semi-engorged</strain>
        <tissue evidence="2">Salivary glands</tissue>
    </source>
</reference>
<feature type="compositionally biased region" description="Basic and acidic residues" evidence="1">
    <location>
        <begin position="40"/>
        <end position="61"/>
    </location>
</feature>
<organism evidence="2">
    <name type="scientific">Ixodes ricinus</name>
    <name type="common">Common tick</name>
    <name type="synonym">Acarus ricinus</name>
    <dbReference type="NCBI Taxonomy" id="34613"/>
    <lineage>
        <taxon>Eukaryota</taxon>
        <taxon>Metazoa</taxon>
        <taxon>Ecdysozoa</taxon>
        <taxon>Arthropoda</taxon>
        <taxon>Chelicerata</taxon>
        <taxon>Arachnida</taxon>
        <taxon>Acari</taxon>
        <taxon>Parasitiformes</taxon>
        <taxon>Ixodida</taxon>
        <taxon>Ixodoidea</taxon>
        <taxon>Ixodidae</taxon>
        <taxon>Ixodinae</taxon>
        <taxon>Ixodes</taxon>
    </lineage>
</organism>
<feature type="region of interest" description="Disordered" evidence="1">
    <location>
        <begin position="36"/>
        <end position="64"/>
    </location>
</feature>
<name>A0A6B0U835_IXORI</name>
<accession>A0A6B0U835</accession>
<proteinExistence type="predicted"/>
<dbReference type="EMBL" id="GIFC01003234">
    <property type="protein sequence ID" value="MXU85317.1"/>
    <property type="molecule type" value="Transcribed_RNA"/>
</dbReference>